<dbReference type="AlphaFoldDB" id="A0A5J4SGP6"/>
<accession>A0A5J4SGP6</accession>
<evidence type="ECO:0008006" key="2">
    <source>
        <dbReference type="Google" id="ProtNLM"/>
    </source>
</evidence>
<protein>
    <recommendedName>
        <fullName evidence="2">DUF3078 domain-containing protein</fullName>
    </recommendedName>
</protein>
<organism evidence="1">
    <name type="scientific">termite gut metagenome</name>
    <dbReference type="NCBI Taxonomy" id="433724"/>
    <lineage>
        <taxon>unclassified sequences</taxon>
        <taxon>metagenomes</taxon>
        <taxon>organismal metagenomes</taxon>
    </lineage>
</organism>
<proteinExistence type="predicted"/>
<reference evidence="1" key="1">
    <citation type="submission" date="2019-03" db="EMBL/GenBank/DDBJ databases">
        <title>Single cell metagenomics reveals metabolic interactions within the superorganism composed of flagellate Streblomastix strix and complex community of Bacteroidetes bacteria on its surface.</title>
        <authorList>
            <person name="Treitli S.C."/>
            <person name="Kolisko M."/>
            <person name="Husnik F."/>
            <person name="Keeling P."/>
            <person name="Hampl V."/>
        </authorList>
    </citation>
    <scope>NUCLEOTIDE SEQUENCE</scope>
    <source>
        <strain evidence="1">STM</strain>
    </source>
</reference>
<dbReference type="EMBL" id="SNRY01000179">
    <property type="protein sequence ID" value="KAA6345237.1"/>
    <property type="molecule type" value="Genomic_DNA"/>
</dbReference>
<gene>
    <name evidence="1" type="ORF">EZS27_007167</name>
</gene>
<evidence type="ECO:0000313" key="1">
    <source>
        <dbReference type="EMBL" id="KAA6345237.1"/>
    </source>
</evidence>
<dbReference type="InterPro" id="IPR021428">
    <property type="entry name" value="DUF3078"/>
</dbReference>
<comment type="caution">
    <text evidence="1">The sequence shown here is derived from an EMBL/GenBank/DDBJ whole genome shotgun (WGS) entry which is preliminary data.</text>
</comment>
<sequence>MRITCTLFLSIVFLSVLKAQEINAATSQEETKTQVPEKISFIIKKDTFPSLLYQKYFWAHDSLCHDSLPPLNLTLDADYYRLFVPLAYYNAPIKQISEMNWRFQLPDVVSYPISEYLPFDIDKFNKTERINKVANNVLIRLYVDCPDLVVNTEDHIMSRQVYRDEEVKMSPKTSVIELFKPETVADVGEANILIRKPNFWYSGGNGSFQMTQNYLSKNWYKGGESSNSMIGNLQLFANYNDKEKLQIENIFEIKIGVNTVPSKLDTMRIYRINTDVFRLSSKIGWQAFSKWYYTVSGEFNTQIFHNYTANTNDLISSFISPANLTFSVGMDYKLKNKIVNLSVVVSPFSYNWRYISNDKVNEKRFGLEEGRHSLNDFGSKLQTTLAWTIVPTVTLNSRLYYFTNYKKIEAEWENTLNFMLNRYLSTKIFLHFRYDDGIQRMKDYNYFQLNELLSFGLNYKW</sequence>
<name>A0A5J4SGP6_9ZZZZ</name>
<dbReference type="Pfam" id="PF11276">
    <property type="entry name" value="DUF3078"/>
    <property type="match status" value="1"/>
</dbReference>